<dbReference type="CDD" id="cd07253">
    <property type="entry name" value="GLOD5"/>
    <property type="match status" value="1"/>
</dbReference>
<accession>A0A1I0REJ8</accession>
<proteinExistence type="predicted"/>
<dbReference type="GO" id="GO:0051213">
    <property type="term" value="F:dioxygenase activity"/>
    <property type="evidence" value="ECO:0007669"/>
    <property type="project" value="UniProtKB-KW"/>
</dbReference>
<sequence length="131" mass="14212">MPRITGLDHLVLTVMDIKRTLAFYGDVLGMQADVFEAADGTLRTALHFGLQKVNLHQADGPFAPHAEVPMPGSADLCFLTDIPLMDWIAHLASHQVLIEEGPVARTGATGRINSIYVRDPDGNLIEIAVKV</sequence>
<dbReference type="Gene3D" id="3.10.180.10">
    <property type="entry name" value="2,3-Dihydroxybiphenyl 1,2-Dioxygenase, domain 1"/>
    <property type="match status" value="1"/>
</dbReference>
<evidence type="ECO:0000313" key="3">
    <source>
        <dbReference type="Proteomes" id="UP000199167"/>
    </source>
</evidence>
<feature type="domain" description="VOC" evidence="1">
    <location>
        <begin position="6"/>
        <end position="130"/>
    </location>
</feature>
<dbReference type="InterPro" id="IPR037523">
    <property type="entry name" value="VOC_core"/>
</dbReference>
<reference evidence="2 3" key="1">
    <citation type="submission" date="2016-10" db="EMBL/GenBank/DDBJ databases">
        <authorList>
            <person name="de Groot N.N."/>
        </authorList>
    </citation>
    <scope>NUCLEOTIDE SEQUENCE [LARGE SCALE GENOMIC DNA]</scope>
    <source>
        <strain evidence="2 3">DSM 17925</strain>
    </source>
</reference>
<dbReference type="PROSITE" id="PS51819">
    <property type="entry name" value="VOC"/>
    <property type="match status" value="1"/>
</dbReference>
<dbReference type="STRING" id="364200.SAMN04488515_2495"/>
<dbReference type="Proteomes" id="UP000199167">
    <property type="component" value="Unassembled WGS sequence"/>
</dbReference>
<keyword evidence="3" id="KW-1185">Reference proteome</keyword>
<dbReference type="OrthoDB" id="9812656at2"/>
<evidence type="ECO:0000259" key="1">
    <source>
        <dbReference type="PROSITE" id="PS51819"/>
    </source>
</evidence>
<evidence type="ECO:0000313" key="2">
    <source>
        <dbReference type="EMBL" id="SEW38651.1"/>
    </source>
</evidence>
<dbReference type="InterPro" id="IPR050383">
    <property type="entry name" value="GlyoxalaseI/FosfomycinResist"/>
</dbReference>
<dbReference type="AlphaFoldDB" id="A0A1I0REJ8"/>
<gene>
    <name evidence="2" type="ORF">SAMN04488515_2495</name>
</gene>
<keyword evidence="2" id="KW-0223">Dioxygenase</keyword>
<keyword evidence="2" id="KW-0560">Oxidoreductase</keyword>
<name>A0A1I0REJ8_9RHOB</name>
<dbReference type="PANTHER" id="PTHR21366">
    <property type="entry name" value="GLYOXALASE FAMILY PROTEIN"/>
    <property type="match status" value="1"/>
</dbReference>
<dbReference type="InterPro" id="IPR029068">
    <property type="entry name" value="Glyas_Bleomycin-R_OHBP_Dase"/>
</dbReference>
<dbReference type="PANTHER" id="PTHR21366:SF14">
    <property type="entry name" value="GLYOXALASE DOMAIN-CONTAINING PROTEIN 5"/>
    <property type="match status" value="1"/>
</dbReference>
<dbReference type="Pfam" id="PF00903">
    <property type="entry name" value="Glyoxalase"/>
    <property type="match status" value="1"/>
</dbReference>
<protein>
    <submittedName>
        <fullName evidence="2">Catechol 2,3-dioxygenase</fullName>
    </submittedName>
</protein>
<dbReference type="InterPro" id="IPR004360">
    <property type="entry name" value="Glyas_Fos-R_dOase_dom"/>
</dbReference>
<dbReference type="EMBL" id="FOIZ01000002">
    <property type="protein sequence ID" value="SEW38651.1"/>
    <property type="molecule type" value="Genomic_DNA"/>
</dbReference>
<organism evidence="2 3">
    <name type="scientific">Cognatiyoonia koreensis</name>
    <dbReference type="NCBI Taxonomy" id="364200"/>
    <lineage>
        <taxon>Bacteria</taxon>
        <taxon>Pseudomonadati</taxon>
        <taxon>Pseudomonadota</taxon>
        <taxon>Alphaproteobacteria</taxon>
        <taxon>Rhodobacterales</taxon>
        <taxon>Paracoccaceae</taxon>
        <taxon>Cognatiyoonia</taxon>
    </lineage>
</organism>
<dbReference type="RefSeq" id="WP_089995233.1">
    <property type="nucleotide sequence ID" value="NZ_FOIZ01000002.1"/>
</dbReference>
<dbReference type="SUPFAM" id="SSF54593">
    <property type="entry name" value="Glyoxalase/Bleomycin resistance protein/Dihydroxybiphenyl dioxygenase"/>
    <property type="match status" value="1"/>
</dbReference>